<evidence type="ECO:0000256" key="4">
    <source>
        <dbReference type="PIRSR" id="PIRSR623088-3"/>
    </source>
</evidence>
<dbReference type="CDD" id="cd00077">
    <property type="entry name" value="HDc"/>
    <property type="match status" value="1"/>
</dbReference>
<feature type="binding site" evidence="4">
    <location>
        <position position="82"/>
    </location>
    <ligand>
        <name>Zn(2+)</name>
        <dbReference type="ChEBI" id="CHEBI:29105"/>
        <label>1</label>
    </ligand>
</feature>
<keyword evidence="1 4" id="KW-0479">Metal-binding</keyword>
<dbReference type="InterPro" id="IPR003607">
    <property type="entry name" value="HD/PDEase_dom"/>
</dbReference>
<dbReference type="PROSITE" id="PS00126">
    <property type="entry name" value="PDEASE_I_1"/>
    <property type="match status" value="1"/>
</dbReference>
<keyword evidence="8" id="KW-1185">Reference proteome</keyword>
<dbReference type="InterPro" id="IPR023174">
    <property type="entry name" value="PDEase_CS"/>
</dbReference>
<organism evidence="7 8">
    <name type="scientific">Olpidium bornovanus</name>
    <dbReference type="NCBI Taxonomy" id="278681"/>
    <lineage>
        <taxon>Eukaryota</taxon>
        <taxon>Fungi</taxon>
        <taxon>Fungi incertae sedis</taxon>
        <taxon>Olpidiomycota</taxon>
        <taxon>Olpidiomycotina</taxon>
        <taxon>Olpidiomycetes</taxon>
        <taxon>Olpidiales</taxon>
        <taxon>Olpidiaceae</taxon>
        <taxon>Olpidium</taxon>
    </lineage>
</organism>
<feature type="domain" description="PDEase" evidence="6">
    <location>
        <begin position="1"/>
        <end position="349"/>
    </location>
</feature>
<dbReference type="SMART" id="SM00471">
    <property type="entry name" value="HDc"/>
    <property type="match status" value="1"/>
</dbReference>
<sequence>MRGFVLGMFKQLGTLDFLCISPSALLDFVCDVEGLYLHNPYHNFFHGVDVLFMVYYMLHHMEVAMFLEKHEIAGVAIAALCHDIGHPGLNNVYQTNARTQLARLYKDSILERNSIALTMTLLEKHKLLANIPAGRSEWSVERPDDSLGRTTARDEAAAEEIRRVVYDVIMATDMQRHFDLLEKFVNITESIAENDDEIEDEPTAGASDAPLSASSPSLVVGDRNLFKDGDEFAEEESAPLLRSAAKSGRPQSPLTTVTMARHSSNDLNDQDNGRVDSDESDDDEILKISDSMRTTSASSPTLCDVPPGILSPLGRGGRPFTATQTVVTDSPDNFAAFPASLSSPSFSGS</sequence>
<dbReference type="InterPro" id="IPR036971">
    <property type="entry name" value="PDEase_catalytic_dom_sf"/>
</dbReference>
<gene>
    <name evidence="7" type="ORF">BJ554DRAFT_7880</name>
</gene>
<evidence type="ECO:0000259" key="6">
    <source>
        <dbReference type="PROSITE" id="PS51845"/>
    </source>
</evidence>
<dbReference type="GO" id="GO:0004114">
    <property type="term" value="F:3',5'-cyclic-nucleotide phosphodiesterase activity"/>
    <property type="evidence" value="ECO:0007669"/>
    <property type="project" value="InterPro"/>
</dbReference>
<dbReference type="GO" id="GO:0007165">
    <property type="term" value="P:signal transduction"/>
    <property type="evidence" value="ECO:0007669"/>
    <property type="project" value="InterPro"/>
</dbReference>
<feature type="compositionally biased region" description="Polar residues" evidence="5">
    <location>
        <begin position="249"/>
        <end position="267"/>
    </location>
</feature>
<dbReference type="Gene3D" id="1.10.1300.10">
    <property type="entry name" value="3'5'-cyclic nucleotide phosphodiesterase, catalytic domain"/>
    <property type="match status" value="1"/>
</dbReference>
<dbReference type="PROSITE" id="PS51845">
    <property type="entry name" value="PDEASE_I_2"/>
    <property type="match status" value="1"/>
</dbReference>
<feature type="compositionally biased region" description="Polar residues" evidence="5">
    <location>
        <begin position="291"/>
        <end position="301"/>
    </location>
</feature>
<dbReference type="AlphaFoldDB" id="A0A8H8DM51"/>
<evidence type="ECO:0000313" key="7">
    <source>
        <dbReference type="EMBL" id="KAG5463400.1"/>
    </source>
</evidence>
<accession>A0A8H8DM51</accession>
<comment type="caution">
    <text evidence="7">The sequence shown here is derived from an EMBL/GenBank/DDBJ whole genome shotgun (WGS) entry which is preliminary data.</text>
</comment>
<feature type="compositionally biased region" description="Acidic residues" evidence="5">
    <location>
        <begin position="193"/>
        <end position="202"/>
    </location>
</feature>
<evidence type="ECO:0000256" key="2">
    <source>
        <dbReference type="ARBA" id="ARBA00022801"/>
    </source>
</evidence>
<dbReference type="Pfam" id="PF00233">
    <property type="entry name" value="PDEase_I"/>
    <property type="match status" value="1"/>
</dbReference>
<dbReference type="Proteomes" id="UP000673691">
    <property type="component" value="Unassembled WGS sequence"/>
</dbReference>
<evidence type="ECO:0000313" key="8">
    <source>
        <dbReference type="Proteomes" id="UP000673691"/>
    </source>
</evidence>
<protein>
    <recommendedName>
        <fullName evidence="6">PDEase domain-containing protein</fullName>
    </recommendedName>
</protein>
<feature type="binding site" evidence="4">
    <location>
        <position position="46"/>
    </location>
    <ligand>
        <name>Zn(2+)</name>
        <dbReference type="ChEBI" id="CHEBI:29105"/>
        <label>1</label>
    </ligand>
</feature>
<feature type="non-terminal residue" evidence="7">
    <location>
        <position position="349"/>
    </location>
</feature>
<dbReference type="OrthoDB" id="546632at2759"/>
<name>A0A8H8DM51_9FUNG</name>
<dbReference type="EMBL" id="JAEFCI010000662">
    <property type="protein sequence ID" value="KAG5463400.1"/>
    <property type="molecule type" value="Genomic_DNA"/>
</dbReference>
<dbReference type="InterPro" id="IPR002073">
    <property type="entry name" value="PDEase_catalytic_dom"/>
</dbReference>
<feature type="active site" description="Proton donor" evidence="3">
    <location>
        <position position="42"/>
    </location>
</feature>
<dbReference type="SUPFAM" id="SSF109604">
    <property type="entry name" value="HD-domain/PDEase-like"/>
    <property type="match status" value="1"/>
</dbReference>
<dbReference type="PANTHER" id="PTHR11347">
    <property type="entry name" value="CYCLIC NUCLEOTIDE PHOSPHODIESTERASE"/>
    <property type="match status" value="1"/>
</dbReference>
<dbReference type="GO" id="GO:0046872">
    <property type="term" value="F:metal ion binding"/>
    <property type="evidence" value="ECO:0007669"/>
    <property type="project" value="UniProtKB-KW"/>
</dbReference>
<feature type="binding site" evidence="4">
    <location>
        <position position="83"/>
    </location>
    <ligand>
        <name>Zn(2+)</name>
        <dbReference type="ChEBI" id="CHEBI:29105"/>
        <label>2</label>
    </ligand>
</feature>
<dbReference type="InterPro" id="IPR023088">
    <property type="entry name" value="PDEase"/>
</dbReference>
<feature type="compositionally biased region" description="Low complexity" evidence="5">
    <location>
        <begin position="204"/>
        <end position="220"/>
    </location>
</feature>
<feature type="region of interest" description="Disordered" evidence="5">
    <location>
        <begin position="193"/>
        <end position="220"/>
    </location>
</feature>
<feature type="binding site" evidence="4">
    <location>
        <position position="83"/>
    </location>
    <ligand>
        <name>Zn(2+)</name>
        <dbReference type="ChEBI" id="CHEBI:29105"/>
        <label>1</label>
    </ligand>
</feature>
<reference evidence="7 8" key="1">
    <citation type="journal article" name="Sci. Rep.">
        <title>Genome-scale phylogenetic analyses confirm Olpidium as the closest living zoosporic fungus to the non-flagellated, terrestrial fungi.</title>
        <authorList>
            <person name="Chang Y."/>
            <person name="Rochon D."/>
            <person name="Sekimoto S."/>
            <person name="Wang Y."/>
            <person name="Chovatia M."/>
            <person name="Sandor L."/>
            <person name="Salamov A."/>
            <person name="Grigoriev I.V."/>
            <person name="Stajich J.E."/>
            <person name="Spatafora J.W."/>
        </authorList>
    </citation>
    <scope>NUCLEOTIDE SEQUENCE [LARGE SCALE GENOMIC DNA]</scope>
    <source>
        <strain evidence="7">S191</strain>
    </source>
</reference>
<proteinExistence type="predicted"/>
<feature type="region of interest" description="Disordered" evidence="5">
    <location>
        <begin position="234"/>
        <end position="322"/>
    </location>
</feature>
<evidence type="ECO:0000256" key="5">
    <source>
        <dbReference type="SAM" id="MobiDB-lite"/>
    </source>
</evidence>
<evidence type="ECO:0000256" key="3">
    <source>
        <dbReference type="PIRSR" id="PIRSR623088-1"/>
    </source>
</evidence>
<dbReference type="PRINTS" id="PR00387">
    <property type="entry name" value="PDIESTERASE1"/>
</dbReference>
<evidence type="ECO:0000256" key="1">
    <source>
        <dbReference type="ARBA" id="ARBA00022723"/>
    </source>
</evidence>
<keyword evidence="2" id="KW-0378">Hydrolase</keyword>